<protein>
    <recommendedName>
        <fullName evidence="16">Alpha-protein kinase 3</fullName>
        <ecNumber evidence="3">2.7.11.1</ecNumber>
    </recommendedName>
</protein>
<keyword evidence="10" id="KW-1015">Disulfide bond</keyword>
<evidence type="ECO:0000256" key="4">
    <source>
        <dbReference type="ARBA" id="ARBA00022473"/>
    </source>
</evidence>
<feature type="region of interest" description="Disordered" evidence="17">
    <location>
        <begin position="146"/>
        <end position="278"/>
    </location>
</feature>
<organism evidence="20 21">
    <name type="scientific">Galemys pyrenaicus</name>
    <name type="common">Iberian desman</name>
    <name type="synonym">Pyrenean desman</name>
    <dbReference type="NCBI Taxonomy" id="202257"/>
    <lineage>
        <taxon>Eukaryota</taxon>
        <taxon>Metazoa</taxon>
        <taxon>Chordata</taxon>
        <taxon>Craniata</taxon>
        <taxon>Vertebrata</taxon>
        <taxon>Euteleostomi</taxon>
        <taxon>Mammalia</taxon>
        <taxon>Eutheria</taxon>
        <taxon>Laurasiatheria</taxon>
        <taxon>Eulipotyphla</taxon>
        <taxon>Talpidae</taxon>
        <taxon>Galemys</taxon>
    </lineage>
</organism>
<comment type="caution">
    <text evidence="20">The sequence shown here is derived from an EMBL/GenBank/DDBJ whole genome shotgun (WGS) entry which is preliminary data.</text>
</comment>
<dbReference type="InterPro" id="IPR013098">
    <property type="entry name" value="Ig_I-set"/>
</dbReference>
<feature type="compositionally biased region" description="Low complexity" evidence="17">
    <location>
        <begin position="1331"/>
        <end position="1348"/>
    </location>
</feature>
<feature type="compositionally biased region" description="Low complexity" evidence="17">
    <location>
        <begin position="2081"/>
        <end position="2094"/>
    </location>
</feature>
<dbReference type="Gene3D" id="2.60.40.10">
    <property type="entry name" value="Immunoglobulins"/>
    <property type="match status" value="2"/>
</dbReference>
<feature type="compositionally biased region" description="Pro residues" evidence="17">
    <location>
        <begin position="1044"/>
        <end position="1053"/>
    </location>
</feature>
<dbReference type="InterPro" id="IPR003598">
    <property type="entry name" value="Ig_sub2"/>
</dbReference>
<feature type="compositionally biased region" description="Basic and acidic residues" evidence="17">
    <location>
        <begin position="328"/>
        <end position="342"/>
    </location>
</feature>
<evidence type="ECO:0000256" key="8">
    <source>
        <dbReference type="ARBA" id="ARBA00022737"/>
    </source>
</evidence>
<feature type="compositionally biased region" description="Basic and acidic residues" evidence="17">
    <location>
        <begin position="1686"/>
        <end position="1695"/>
    </location>
</feature>
<evidence type="ECO:0000256" key="17">
    <source>
        <dbReference type="SAM" id="MobiDB-lite"/>
    </source>
</evidence>
<dbReference type="InterPro" id="IPR011009">
    <property type="entry name" value="Kinase-like_dom_sf"/>
</dbReference>
<accession>A0A8J6ACA3</accession>
<dbReference type="GO" id="GO:0004674">
    <property type="term" value="F:protein serine/threonine kinase activity"/>
    <property type="evidence" value="ECO:0007669"/>
    <property type="project" value="UniProtKB-KW"/>
</dbReference>
<comment type="subcellular location">
    <subcellularLocation>
        <location evidence="1">Nucleus</location>
    </subcellularLocation>
</comment>
<evidence type="ECO:0000256" key="1">
    <source>
        <dbReference type="ARBA" id="ARBA00004123"/>
    </source>
</evidence>
<dbReference type="SMART" id="SM00409">
    <property type="entry name" value="IG"/>
    <property type="match status" value="2"/>
</dbReference>
<keyword evidence="6" id="KW-0597">Phosphoprotein</keyword>
<dbReference type="Gene3D" id="3.20.200.10">
    <property type="entry name" value="MHCK/EF2 kinase"/>
    <property type="match status" value="1"/>
</dbReference>
<dbReference type="FunFam" id="3.20.200.10:FF:000003">
    <property type="entry name" value="alpha-protein kinase 3"/>
    <property type="match status" value="1"/>
</dbReference>
<dbReference type="PROSITE" id="PS51158">
    <property type="entry name" value="ALPHA_KINASE"/>
    <property type="match status" value="1"/>
</dbReference>
<feature type="compositionally biased region" description="Pro residues" evidence="17">
    <location>
        <begin position="1288"/>
        <end position="1301"/>
    </location>
</feature>
<feature type="compositionally biased region" description="Low complexity" evidence="17">
    <location>
        <begin position="575"/>
        <end position="588"/>
    </location>
</feature>
<dbReference type="Pfam" id="PF02816">
    <property type="entry name" value="Alpha_kinase"/>
    <property type="match status" value="1"/>
</dbReference>
<feature type="compositionally biased region" description="Low complexity" evidence="17">
    <location>
        <begin position="179"/>
        <end position="207"/>
    </location>
</feature>
<reference evidence="20" key="1">
    <citation type="journal article" date="2021" name="Evol. Appl.">
        <title>The genome of the Pyrenean desman and the effects of bottlenecks and inbreeding on the genomic landscape of an endangered species.</title>
        <authorList>
            <person name="Escoda L."/>
            <person name="Castresana J."/>
        </authorList>
    </citation>
    <scope>NUCLEOTIDE SEQUENCE</scope>
    <source>
        <strain evidence="20">IBE-C5619</strain>
    </source>
</reference>
<dbReference type="OrthoDB" id="301415at2759"/>
<feature type="compositionally biased region" description="Low complexity" evidence="17">
    <location>
        <begin position="443"/>
        <end position="459"/>
    </location>
</feature>
<keyword evidence="8" id="KW-0677">Repeat</keyword>
<keyword evidence="7" id="KW-0808">Transferase</keyword>
<feature type="compositionally biased region" description="Low complexity" evidence="17">
    <location>
        <begin position="616"/>
        <end position="627"/>
    </location>
</feature>
<evidence type="ECO:0000313" key="20">
    <source>
        <dbReference type="EMBL" id="KAG8516377.1"/>
    </source>
</evidence>
<feature type="domain" description="Ig-like" evidence="18">
    <location>
        <begin position="892"/>
        <end position="988"/>
    </location>
</feature>
<evidence type="ECO:0000256" key="7">
    <source>
        <dbReference type="ARBA" id="ARBA00022679"/>
    </source>
</evidence>
<evidence type="ECO:0000256" key="14">
    <source>
        <dbReference type="ARBA" id="ARBA00048679"/>
    </source>
</evidence>
<keyword evidence="9 20" id="KW-0418">Kinase</keyword>
<comment type="similarity">
    <text evidence="2">Belongs to the protein kinase superfamily. Alpha-type protein kinase family. ALPK subfamily.</text>
</comment>
<feature type="compositionally biased region" description="Gly residues" evidence="17">
    <location>
        <begin position="1530"/>
        <end position="1564"/>
    </location>
</feature>
<dbReference type="SMART" id="SM00811">
    <property type="entry name" value="Alpha_kinase"/>
    <property type="match status" value="1"/>
</dbReference>
<evidence type="ECO:0000256" key="5">
    <source>
        <dbReference type="ARBA" id="ARBA00022527"/>
    </source>
</evidence>
<feature type="region of interest" description="Disordered" evidence="17">
    <location>
        <begin position="702"/>
        <end position="760"/>
    </location>
</feature>
<evidence type="ECO:0000256" key="13">
    <source>
        <dbReference type="ARBA" id="ARBA00047899"/>
    </source>
</evidence>
<dbReference type="EMBL" id="JAGFMF010011680">
    <property type="protein sequence ID" value="KAG8516377.1"/>
    <property type="molecule type" value="Genomic_DNA"/>
</dbReference>
<gene>
    <name evidence="20" type="ORF">J0S82_016111</name>
</gene>
<feature type="region of interest" description="Disordered" evidence="17">
    <location>
        <begin position="1"/>
        <end position="126"/>
    </location>
</feature>
<evidence type="ECO:0000256" key="11">
    <source>
        <dbReference type="ARBA" id="ARBA00023242"/>
    </source>
</evidence>
<feature type="compositionally biased region" description="Low complexity" evidence="17">
    <location>
        <begin position="1390"/>
        <end position="1408"/>
    </location>
</feature>
<feature type="region of interest" description="Disordered" evidence="17">
    <location>
        <begin position="314"/>
        <end position="356"/>
    </location>
</feature>
<dbReference type="GO" id="GO:0005524">
    <property type="term" value="F:ATP binding"/>
    <property type="evidence" value="ECO:0007669"/>
    <property type="project" value="InterPro"/>
</dbReference>
<comment type="catalytic activity">
    <reaction evidence="13">
        <text>L-threonyl-[protein] + ATP = O-phospho-L-threonyl-[protein] + ADP + H(+)</text>
        <dbReference type="Rhea" id="RHEA:46608"/>
        <dbReference type="Rhea" id="RHEA-COMP:11060"/>
        <dbReference type="Rhea" id="RHEA-COMP:11605"/>
        <dbReference type="ChEBI" id="CHEBI:15378"/>
        <dbReference type="ChEBI" id="CHEBI:30013"/>
        <dbReference type="ChEBI" id="CHEBI:30616"/>
        <dbReference type="ChEBI" id="CHEBI:61977"/>
        <dbReference type="ChEBI" id="CHEBI:456216"/>
        <dbReference type="EC" id="2.7.11.1"/>
    </reaction>
</comment>
<evidence type="ECO:0000256" key="2">
    <source>
        <dbReference type="ARBA" id="ARBA00008651"/>
    </source>
</evidence>
<evidence type="ECO:0000313" key="21">
    <source>
        <dbReference type="Proteomes" id="UP000700334"/>
    </source>
</evidence>
<dbReference type="SUPFAM" id="SSF48726">
    <property type="entry name" value="Immunoglobulin"/>
    <property type="match status" value="2"/>
</dbReference>
<dbReference type="PANTHER" id="PTHR47091:SF1">
    <property type="entry name" value="ALPHA-PROTEIN KINASE 3"/>
    <property type="match status" value="1"/>
</dbReference>
<feature type="region of interest" description="Disordered" evidence="17">
    <location>
        <begin position="1260"/>
        <end position="1422"/>
    </location>
</feature>
<feature type="compositionally biased region" description="Basic and acidic residues" evidence="17">
    <location>
        <begin position="1642"/>
        <end position="1655"/>
    </location>
</feature>
<feature type="compositionally biased region" description="Low complexity" evidence="17">
    <location>
        <begin position="702"/>
        <end position="716"/>
    </location>
</feature>
<feature type="compositionally biased region" description="Low complexity" evidence="17">
    <location>
        <begin position="1205"/>
        <end position="1241"/>
    </location>
</feature>
<dbReference type="PROSITE" id="PS50835">
    <property type="entry name" value="IG_LIKE"/>
    <property type="match status" value="2"/>
</dbReference>
<feature type="region of interest" description="Disordered" evidence="17">
    <location>
        <begin position="1106"/>
        <end position="1241"/>
    </location>
</feature>
<feature type="domain" description="Ig-like" evidence="18">
    <location>
        <begin position="1700"/>
        <end position="1788"/>
    </location>
</feature>
<feature type="compositionally biased region" description="Polar residues" evidence="17">
    <location>
        <begin position="1261"/>
        <end position="1271"/>
    </location>
</feature>
<dbReference type="InterPro" id="IPR007110">
    <property type="entry name" value="Ig-like_dom"/>
</dbReference>
<sequence>RRRHGVVEGPPQLGSPGWAGRRRRGRGARVDARPGQPELPAGCAARGQVRPGTGFGAKDRAWTGPQAPSRRGSGEASDPLRPAARAQQDGCGSGWAAGRKPGLPRNGHASGEPQRPGPRAVRKSRHFLVDGRARLTLELEKFECNRNRRLPRARQAASRVWGRAERGLAELPQPPGPGPSSAAAPQTLAPAPARPAQAAPRASRRLACPTGSAGRASRVCLRPRQQRESRVAATGPSADQAGQGGGSEHEGDAAAPAPAAPTPAAPIPRWVVQRQESAPRCFSAGRQLPRGAGACGSRALWTTAGLGADLKARGTQRPALLPPGARWAEGEPGRWETGRGEEGQPQSSGARPWEQAPSGLLGRAVSTRPGLVGPCGGLPGCAGHGGPDQPLPGARGVSVPLGRLVQCWGQTPEAAPGALGRGCQKGGLGQLSGDTAVLCPLLGPRAGRPPGSSASRPAAETGRLRASPAPAPPGRCLQRTKVPWAPGCRPRPTPHDLVLTACASASGARSAGPRQASAFLWTWPLATDVGRPRESRPPGPGPAKSQGRGPPSPPGKTPRPAEGPLALASAHPVRSGRGSSGAQRAGLGWADGRRTFRVGGPRDGPAPGGHGRQESRAAAGGAPAWARGDGGAGGGPRWPRAGLKGTHCGVCAEEREAAGVRRLSNPEPRGAWLGAQDRGGSRGRRGRAGGCWLDCGLEEAAPNGASSGGAARAPGRAGRREPTLGGEGAFGCAVRGEASRGGEPARASGQAGRAEGRALPRGAGAWGRACTLRLLGEQEERQRDSRPRRGLQKVLLVGPWLRRLYSPSGVQGHCPTAGPGHVEAGAARPAGLLAGQLAAALIEQPAAAPQRCKVKATALCSPRLGLGPRGLGRCMGSTFCSIIAQLTEETQPIFETTLKSRAVSEGSDVRFTCVVTGYPEPEVTWYKDDKELDRYCGLPKYQITRQGNRHTLQLYRCQEEDAAIYQASARNAKGIVSCSGVLEVGTMTEYQIHQRWFAKLKTKAAAKMRELEQGWGRGPEAAREVDPDRPQRKRRLGGAAAQGTPPPREPAAPPDGEAGPGQPPGLGLVSRLAAGEVTTNGEAAPDNREAADAGLLTYLCEAMERGPQGAPQKASGAKKTKKAEQAGRGLRRADAGKTARGHPSENCVPGPDGSGSCGPQRPLDVGQTQPRGRATQGPPGPAGAESARKPASAAGTQGRAQNGLARAPAPAPAQALAPASVKAPARAIAPAPAPAPAQDLAPAPASEVYFSLKDLYAESTRVASPQDQEGPSGTVPRETRCEGGPAAPRQPAPAVAPPPVRPFNRKRFAPPKSQGEPGTDSQPSSPPSRAPEPAAQRFAGGPPQAAAPVPTPPARRRHGPQDSPPQGPAGRRAPGEALLSSAPPQCLGLGTPAETAAAGGSGAWAPGPDGSPPRPRSCDPGLIDSLRNYLLLLLQLSSAEPGGEGPQPRGGAAPAALAPPVAVAGLSPRTSRRVLERAENDRLVQSAQSLLLSPCTSRRLAHLLDQEAQAASAALSPGPRGPPVPAIVVGGEGPGPAVGGPGGEGAASPGSSGGGLPGEAGGPGPLSAARGAQEPPREEGRAGLPAATPQELALGARRKRFLPKGRAAGDGETAESEGGESPTVSPRRPRKGLVPGSPGPPGRERRSPTQGRRADTLQVPSAGEEPAADPGASPPASDQDAELAPEEAKTKKAPDLLKAPQVIRKIRAEQFPDASGSLKLWCQFFNVLGDSVLTWAKDQRPVGEVGRRAGDEGPAALAIVQASEADCGLYRCTIRNQHGEASTDFCLGPEVGEEIEVTPMVFAKGLADSGCWGDKLFGRLAGAAPRGCVCGGGLRKASRARVIYGLEPVFASGRTCVIKVSSLLVFGPSSEASLVGRNYDVTIQSCKTQNMSREYCKIFAAEARAVPGFGEVPEIVPLYLVYRPASNVPYATLEEDLGRPPETVCSREWDGAEAPAASSTSEAGQKCRTFQHWLYQWTNGSFLVTDLAGVGWKMTDVQIAAKLRGYQGLKESCSPALLDQFVSAHKCNAFCAMLGLQPLWGPEAAHPPAKAKGPKSPSAGRKGPQLSPQPQKRGLPSPQGPRRSAPSTRPAPLASDRRGSAQPPPHEGAPEATPPEEAGAAAARGVETSLPGD</sequence>
<dbReference type="InterPro" id="IPR013783">
    <property type="entry name" value="Ig-like_fold"/>
</dbReference>
<keyword evidence="4" id="KW-0217">Developmental protein</keyword>
<dbReference type="InterPro" id="IPR003599">
    <property type="entry name" value="Ig_sub"/>
</dbReference>
<feature type="compositionally biased region" description="Low complexity" evidence="17">
    <location>
        <begin position="2044"/>
        <end position="2060"/>
    </location>
</feature>
<dbReference type="PANTHER" id="PTHR47091">
    <property type="entry name" value="ALPHA-PROTEIN KINASE 2-RELATED"/>
    <property type="match status" value="1"/>
</dbReference>
<dbReference type="GO" id="GO:0005634">
    <property type="term" value="C:nucleus"/>
    <property type="evidence" value="ECO:0007669"/>
    <property type="project" value="UniProtKB-SubCell"/>
</dbReference>
<dbReference type="EC" id="2.7.11.1" evidence="3"/>
<evidence type="ECO:0000256" key="15">
    <source>
        <dbReference type="ARBA" id="ARBA00053245"/>
    </source>
</evidence>
<keyword evidence="5" id="KW-0723">Serine/threonine-protein kinase</keyword>
<feature type="region of interest" description="Disordered" evidence="17">
    <location>
        <begin position="1508"/>
        <end position="1696"/>
    </location>
</feature>
<feature type="compositionally biased region" description="Low complexity" evidence="17">
    <location>
        <begin position="1660"/>
        <end position="1678"/>
    </location>
</feature>
<feature type="region of interest" description="Disordered" evidence="17">
    <location>
        <begin position="2044"/>
        <end position="2133"/>
    </location>
</feature>
<evidence type="ECO:0000259" key="19">
    <source>
        <dbReference type="PROSITE" id="PS51158"/>
    </source>
</evidence>
<evidence type="ECO:0000256" key="6">
    <source>
        <dbReference type="ARBA" id="ARBA00022553"/>
    </source>
</evidence>
<evidence type="ECO:0000256" key="9">
    <source>
        <dbReference type="ARBA" id="ARBA00022777"/>
    </source>
</evidence>
<keyword evidence="12" id="KW-0393">Immunoglobulin domain</keyword>
<feature type="region of interest" description="Disordered" evidence="17">
    <location>
        <begin position="443"/>
        <end position="478"/>
    </location>
</feature>
<dbReference type="SMART" id="SM00408">
    <property type="entry name" value="IGc2"/>
    <property type="match status" value="2"/>
</dbReference>
<evidence type="ECO:0000259" key="18">
    <source>
        <dbReference type="PROSITE" id="PS50835"/>
    </source>
</evidence>
<feature type="compositionally biased region" description="Basic and acidic residues" evidence="17">
    <location>
        <begin position="1020"/>
        <end position="1030"/>
    </location>
</feature>
<keyword evidence="11" id="KW-0539">Nucleus</keyword>
<dbReference type="Pfam" id="PF07679">
    <property type="entry name" value="I-set"/>
    <property type="match status" value="1"/>
</dbReference>
<proteinExistence type="inferred from homology"/>
<feature type="domain" description="Alpha-type protein kinase" evidence="19">
    <location>
        <begin position="1804"/>
        <end position="2039"/>
    </location>
</feature>
<feature type="region of interest" description="Disordered" evidence="17">
    <location>
        <begin position="659"/>
        <end position="685"/>
    </location>
</feature>
<dbReference type="FunFam" id="2.60.40.10:FF:000069">
    <property type="entry name" value="Alpha-protein kinase 3"/>
    <property type="match status" value="1"/>
</dbReference>
<feature type="region of interest" description="Disordered" evidence="17">
    <location>
        <begin position="528"/>
        <end position="641"/>
    </location>
</feature>
<comment type="function">
    <text evidence="15">Involved in cardiomyocyte differentiation.</text>
</comment>
<dbReference type="InterPro" id="IPR036179">
    <property type="entry name" value="Ig-like_dom_sf"/>
</dbReference>
<evidence type="ECO:0000256" key="16">
    <source>
        <dbReference type="ARBA" id="ARBA00073276"/>
    </source>
</evidence>
<dbReference type="Proteomes" id="UP000700334">
    <property type="component" value="Unassembled WGS sequence"/>
</dbReference>
<feature type="region of interest" description="Disordered" evidence="17">
    <location>
        <begin position="1011"/>
        <end position="1068"/>
    </location>
</feature>
<name>A0A8J6ACA3_GALPY</name>
<feature type="non-terminal residue" evidence="20">
    <location>
        <position position="1"/>
    </location>
</feature>
<dbReference type="InterPro" id="IPR004166">
    <property type="entry name" value="a-kinase_dom"/>
</dbReference>
<dbReference type="SUPFAM" id="SSF56112">
    <property type="entry name" value="Protein kinase-like (PK-like)"/>
    <property type="match status" value="1"/>
</dbReference>
<evidence type="ECO:0000256" key="3">
    <source>
        <dbReference type="ARBA" id="ARBA00012513"/>
    </source>
</evidence>
<comment type="catalytic activity">
    <reaction evidence="14">
        <text>L-seryl-[protein] + ATP = O-phospho-L-seryl-[protein] + ADP + H(+)</text>
        <dbReference type="Rhea" id="RHEA:17989"/>
        <dbReference type="Rhea" id="RHEA-COMP:9863"/>
        <dbReference type="Rhea" id="RHEA-COMP:11604"/>
        <dbReference type="ChEBI" id="CHEBI:15378"/>
        <dbReference type="ChEBI" id="CHEBI:29999"/>
        <dbReference type="ChEBI" id="CHEBI:30616"/>
        <dbReference type="ChEBI" id="CHEBI:83421"/>
        <dbReference type="ChEBI" id="CHEBI:456216"/>
        <dbReference type="EC" id="2.7.11.1"/>
    </reaction>
</comment>
<keyword evidence="21" id="KW-1185">Reference proteome</keyword>
<dbReference type="FunFam" id="2.60.40.10:FF:000543">
    <property type="entry name" value="Alpha-protein kinase 3"/>
    <property type="match status" value="1"/>
</dbReference>
<dbReference type="GO" id="GO:0055013">
    <property type="term" value="P:cardiac muscle cell development"/>
    <property type="evidence" value="ECO:0007669"/>
    <property type="project" value="TreeGrafter"/>
</dbReference>
<evidence type="ECO:0000256" key="12">
    <source>
        <dbReference type="ARBA" id="ARBA00023319"/>
    </source>
</evidence>
<evidence type="ECO:0000256" key="10">
    <source>
        <dbReference type="ARBA" id="ARBA00023157"/>
    </source>
</evidence>